<evidence type="ECO:0000313" key="2">
    <source>
        <dbReference type="EMBL" id="KAJ1606150.1"/>
    </source>
</evidence>
<evidence type="ECO:0000256" key="1">
    <source>
        <dbReference type="SAM" id="SignalP"/>
    </source>
</evidence>
<accession>A0A9D5DEQ0</accession>
<name>A0A9D5DEQ0_9CRYT</name>
<feature type="signal peptide" evidence="1">
    <location>
        <begin position="1"/>
        <end position="23"/>
    </location>
</feature>
<reference evidence="2" key="1">
    <citation type="submission" date="2022-10" db="EMBL/GenBank/DDBJ databases">
        <title>Adaptive evolution leads to modifications in subtelomeric GC content in a zoonotic Cryptosporidium species.</title>
        <authorList>
            <person name="Li J."/>
            <person name="Feng Y."/>
            <person name="Xiao L."/>
        </authorList>
    </citation>
    <scope>NUCLEOTIDE SEQUENCE</scope>
    <source>
        <strain evidence="2">33844</strain>
    </source>
</reference>
<sequence>MGIITNLSGWMLVCIMYTGRVGPDWPLAGTSSCYHLIDGLNLVDAANAWDSFSQCGDQVREEDGVHVPLHGLAGSRVNVGVLADYVDILGREDVVTALIFGRGLALVGDRLLVNDAIHDLVYHNVDGSAYGGRKVGVHVSIQTKMLRGDLGCLCVLVIDLVFGTAKYVPEHLADCAVEDEPVLFVDVSQARDNVRSAGVFFKDVIQASLSQVVDQLSESHIRYFVVHPDDEVRVGSPLLNEPGRRLVGEQHQLLNDRVGDGVAEEGRDIRGKPLE</sequence>
<dbReference type="EMBL" id="JAPCXC010000083">
    <property type="protein sequence ID" value="KAJ1606150.1"/>
    <property type="molecule type" value="Genomic_DNA"/>
</dbReference>
<dbReference type="Proteomes" id="UP001067231">
    <property type="component" value="Unassembled WGS sequence"/>
</dbReference>
<feature type="chain" id="PRO_5039065497" evidence="1">
    <location>
        <begin position="24"/>
        <end position="275"/>
    </location>
</feature>
<organism evidence="2">
    <name type="scientific">Cryptosporidium canis</name>
    <dbReference type="NCBI Taxonomy" id="195482"/>
    <lineage>
        <taxon>Eukaryota</taxon>
        <taxon>Sar</taxon>
        <taxon>Alveolata</taxon>
        <taxon>Apicomplexa</taxon>
        <taxon>Conoidasida</taxon>
        <taxon>Coccidia</taxon>
        <taxon>Eucoccidiorida</taxon>
        <taxon>Eimeriorina</taxon>
        <taxon>Cryptosporidiidae</taxon>
        <taxon>Cryptosporidium</taxon>
    </lineage>
</organism>
<gene>
    <name evidence="2" type="ORF">OJ253_2865</name>
</gene>
<proteinExistence type="predicted"/>
<comment type="caution">
    <text evidence="2">The sequence shown here is derived from an EMBL/GenBank/DDBJ whole genome shotgun (WGS) entry which is preliminary data.</text>
</comment>
<dbReference type="AlphaFoldDB" id="A0A9D5DEQ0"/>
<protein>
    <submittedName>
        <fullName evidence="2">Uncharacterized protein</fullName>
    </submittedName>
</protein>
<keyword evidence="1" id="KW-0732">Signal</keyword>